<dbReference type="SMART" id="SM00182">
    <property type="entry name" value="CULLIN"/>
    <property type="match status" value="1"/>
</dbReference>
<evidence type="ECO:0000313" key="7">
    <source>
        <dbReference type="EMBL" id="OQV24711.1"/>
    </source>
</evidence>
<reference evidence="8" key="1">
    <citation type="submission" date="2017-01" db="EMBL/GenBank/DDBJ databases">
        <title>Comparative genomics of anhydrobiosis in the tardigrade Hypsibius dujardini.</title>
        <authorList>
            <person name="Yoshida Y."/>
            <person name="Koutsovoulos G."/>
            <person name="Laetsch D."/>
            <person name="Stevens L."/>
            <person name="Kumar S."/>
            <person name="Horikawa D."/>
            <person name="Ishino K."/>
            <person name="Komine S."/>
            <person name="Tomita M."/>
            <person name="Blaxter M."/>
            <person name="Arakawa K."/>
        </authorList>
    </citation>
    <scope>NUCLEOTIDE SEQUENCE [LARGE SCALE GENOMIC DNA]</scope>
    <source>
        <strain evidence="8">Z151</strain>
    </source>
</reference>
<comment type="caution">
    <text evidence="7">The sequence shown here is derived from an EMBL/GenBank/DDBJ whole genome shotgun (WGS) entry which is preliminary data.</text>
</comment>
<dbReference type="PROSITE" id="PS50069">
    <property type="entry name" value="CULLIN_2"/>
    <property type="match status" value="1"/>
</dbReference>
<feature type="domain" description="Cullin family profile" evidence="6">
    <location>
        <begin position="449"/>
        <end position="676"/>
    </location>
</feature>
<dbReference type="Pfam" id="PF10557">
    <property type="entry name" value="Cullin_Nedd8"/>
    <property type="match status" value="1"/>
</dbReference>
<gene>
    <name evidence="7" type="ORF">BV898_01303</name>
</gene>
<dbReference type="Gene3D" id="3.30.230.130">
    <property type="entry name" value="Cullin, Chain C, Domain 2"/>
    <property type="match status" value="1"/>
</dbReference>
<accession>A0A1W0XBR1</accession>
<evidence type="ECO:0000256" key="3">
    <source>
        <dbReference type="ARBA" id="ARBA00022843"/>
    </source>
</evidence>
<dbReference type="InterPro" id="IPR016159">
    <property type="entry name" value="Cullin_repeat-like_dom_sf"/>
</dbReference>
<dbReference type="InterPro" id="IPR059120">
    <property type="entry name" value="Cullin-like_AB"/>
</dbReference>
<dbReference type="Pfam" id="PF26557">
    <property type="entry name" value="Cullin_AB"/>
    <property type="match status" value="1"/>
</dbReference>
<dbReference type="FunFam" id="1.20.1310.10:FF:000002">
    <property type="entry name" value="cullin-3 isoform X1"/>
    <property type="match status" value="1"/>
</dbReference>
<dbReference type="SMART" id="SM00884">
    <property type="entry name" value="Cullin_Nedd8"/>
    <property type="match status" value="1"/>
</dbReference>
<protein>
    <submittedName>
        <fullName evidence="7">Cullin-2</fullName>
    </submittedName>
</protein>
<keyword evidence="8" id="KW-1185">Reference proteome</keyword>
<keyword evidence="3" id="KW-0832">Ubl conjugation</keyword>
<evidence type="ECO:0000256" key="5">
    <source>
        <dbReference type="RuleBase" id="RU003829"/>
    </source>
</evidence>
<dbReference type="InterPro" id="IPR001373">
    <property type="entry name" value="Cullin_N"/>
</dbReference>
<dbReference type="InterPro" id="IPR016158">
    <property type="entry name" value="Cullin_homology"/>
</dbReference>
<dbReference type="Pfam" id="PF00888">
    <property type="entry name" value="Cullin"/>
    <property type="match status" value="1"/>
</dbReference>
<dbReference type="InterPro" id="IPR036390">
    <property type="entry name" value="WH_DNA-bd_sf"/>
</dbReference>
<dbReference type="InterPro" id="IPR019559">
    <property type="entry name" value="Cullin_neddylation_domain"/>
</dbReference>
<dbReference type="InterPro" id="IPR036317">
    <property type="entry name" value="Cullin_homology_sf"/>
</dbReference>
<dbReference type="InterPro" id="IPR036388">
    <property type="entry name" value="WH-like_DNA-bd_sf"/>
</dbReference>
<dbReference type="SUPFAM" id="SSF46785">
    <property type="entry name" value="Winged helix' DNA-binding domain"/>
    <property type="match status" value="1"/>
</dbReference>
<evidence type="ECO:0000313" key="8">
    <source>
        <dbReference type="Proteomes" id="UP000192578"/>
    </source>
</evidence>
<evidence type="ECO:0000256" key="4">
    <source>
        <dbReference type="PROSITE-ProRule" id="PRU00330"/>
    </source>
</evidence>
<name>A0A1W0XBR1_HYPEX</name>
<dbReference type="Gene3D" id="1.20.1310.10">
    <property type="entry name" value="Cullin Repeats"/>
    <property type="match status" value="4"/>
</dbReference>
<dbReference type="Proteomes" id="UP000192578">
    <property type="component" value="Unassembled WGS sequence"/>
</dbReference>
<dbReference type="PANTHER" id="PTHR11932">
    <property type="entry name" value="CULLIN"/>
    <property type="match status" value="1"/>
</dbReference>
<dbReference type="SUPFAM" id="SSF75632">
    <property type="entry name" value="Cullin homology domain"/>
    <property type="match status" value="1"/>
</dbReference>
<comment type="similarity">
    <text evidence="1 4 5">Belongs to the cullin family.</text>
</comment>
<dbReference type="Gene3D" id="1.10.10.10">
    <property type="entry name" value="Winged helix-like DNA-binding domain superfamily/Winged helix DNA-binding domain"/>
    <property type="match status" value="1"/>
</dbReference>
<evidence type="ECO:0000256" key="2">
    <source>
        <dbReference type="ARBA" id="ARBA00022499"/>
    </source>
</evidence>
<evidence type="ECO:0000256" key="1">
    <source>
        <dbReference type="ARBA" id="ARBA00006019"/>
    </source>
</evidence>
<dbReference type="InterPro" id="IPR045093">
    <property type="entry name" value="Cullin"/>
</dbReference>
<keyword evidence="2" id="KW-1017">Isopeptide bond</keyword>
<sequence>MSSDLVIITHIFVVFFLVIRRTAVIFTGDLRCNSSMNVPGMGMDKSLGMSEDKMDLYSMDERFEERWQRIQVILMDILAQKEIHRRVWNERFSDVYDITVNFPQAFVDRLYENIRALFGGHIQRHVVCSLQKSLTYGANVQLLDAYLQHWNSFYEALKFINKLVMHLNSAVVRPAKINDSEFPMIHLGISLPDYSNEKIEVLELGCQMWASDVVMPLREDMTRMLLDLIQRDREHHDLAYTDPIRAVVASLVAVDEFKGRSMLKTYKEIFETPYIQATGENYRLEASKFVNETTCSGYVEKVLNRLNEEDFRARRLCHTSTLDKVKAEIQARMVNDRLAFILQDSRMVIEERRQQDLCNLYAVLRPSSEGINTLRLHFTSFVEEKAREAVGSNYAIEPQDLVENLVKILARFDEMVTQVFSSDPMFRKAVEDAIRIVINQQSGATSFFVSAELIARYCDTLLRKSSKNLTEVEEKLDGAIKVFRFLDDKDVFQRFYSRMMAKRLINKQFISADVETQVVNKLRDACGCDYTGKLMRMQRDINSSQGMMDKFFEKFPLKQFRAKCDVFINILTSGVWPIPTFDIPMKLPVILQPVIDNFNTFYHSEYSGRRLTWIFQLGSVDVRLNFVKRPVMATMNAQQLAICLAFSDTDTVSLSEMKEVTGMADEYLETNVDCLVSAGILRRQESASILSLNMEYAPKKPRIKILAPVTKEQPQQEKEETEKSTGDMRLVFLQATVCRVMKAHLNMNHATLVKAVKEQTQTRFIPNEVMIKKTIDVLLEKEYIRRSLTAQDVYEYIV</sequence>
<evidence type="ECO:0000259" key="6">
    <source>
        <dbReference type="PROSITE" id="PS50069"/>
    </source>
</evidence>
<dbReference type="GO" id="GO:0031625">
    <property type="term" value="F:ubiquitin protein ligase binding"/>
    <property type="evidence" value="ECO:0007669"/>
    <property type="project" value="InterPro"/>
</dbReference>
<dbReference type="GO" id="GO:0006511">
    <property type="term" value="P:ubiquitin-dependent protein catabolic process"/>
    <property type="evidence" value="ECO:0007669"/>
    <property type="project" value="InterPro"/>
</dbReference>
<organism evidence="7 8">
    <name type="scientific">Hypsibius exemplaris</name>
    <name type="common">Freshwater tardigrade</name>
    <dbReference type="NCBI Taxonomy" id="2072580"/>
    <lineage>
        <taxon>Eukaryota</taxon>
        <taxon>Metazoa</taxon>
        <taxon>Ecdysozoa</taxon>
        <taxon>Tardigrada</taxon>
        <taxon>Eutardigrada</taxon>
        <taxon>Parachela</taxon>
        <taxon>Hypsibioidea</taxon>
        <taxon>Hypsibiidae</taxon>
        <taxon>Hypsibius</taxon>
    </lineage>
</organism>
<dbReference type="AlphaFoldDB" id="A0A1W0XBR1"/>
<dbReference type="OrthoDB" id="27073at2759"/>
<dbReference type="EMBL" id="MTYJ01000005">
    <property type="protein sequence ID" value="OQV24711.1"/>
    <property type="molecule type" value="Genomic_DNA"/>
</dbReference>
<proteinExistence type="inferred from homology"/>
<dbReference type="SUPFAM" id="SSF74788">
    <property type="entry name" value="Cullin repeat-like"/>
    <property type="match status" value="1"/>
</dbReference>